<protein>
    <submittedName>
        <fullName evidence="1">Uncharacterized protein</fullName>
    </submittedName>
</protein>
<reference evidence="1 2" key="1">
    <citation type="submission" date="2019-02" db="EMBL/GenBank/DDBJ databases">
        <title>Deep-cultivation of Planctomycetes and their phenomic and genomic characterization uncovers novel biology.</title>
        <authorList>
            <person name="Wiegand S."/>
            <person name="Jogler M."/>
            <person name="Boedeker C."/>
            <person name="Pinto D."/>
            <person name="Vollmers J."/>
            <person name="Rivas-Marin E."/>
            <person name="Kohn T."/>
            <person name="Peeters S.H."/>
            <person name="Heuer A."/>
            <person name="Rast P."/>
            <person name="Oberbeckmann S."/>
            <person name="Bunk B."/>
            <person name="Jeske O."/>
            <person name="Meyerdierks A."/>
            <person name="Storesund J.E."/>
            <person name="Kallscheuer N."/>
            <person name="Luecker S."/>
            <person name="Lage O.M."/>
            <person name="Pohl T."/>
            <person name="Merkel B.J."/>
            <person name="Hornburger P."/>
            <person name="Mueller R.-W."/>
            <person name="Bruemmer F."/>
            <person name="Labrenz M."/>
            <person name="Spormann A.M."/>
            <person name="Op Den Camp H."/>
            <person name="Overmann J."/>
            <person name="Amann R."/>
            <person name="Jetten M.S.M."/>
            <person name="Mascher T."/>
            <person name="Medema M.H."/>
            <person name="Devos D.P."/>
            <person name="Kaster A.-K."/>
            <person name="Ovreas L."/>
            <person name="Rohde M."/>
            <person name="Galperin M.Y."/>
            <person name="Jogler C."/>
        </authorList>
    </citation>
    <scope>NUCLEOTIDE SEQUENCE [LARGE SCALE GENOMIC DNA]</scope>
    <source>
        <strain evidence="1 2">Q31b</strain>
    </source>
</reference>
<dbReference type="OrthoDB" id="270125at2"/>
<gene>
    <name evidence="1" type="ORF">Q31b_06990</name>
</gene>
<dbReference type="SUPFAM" id="SSF54523">
    <property type="entry name" value="Pili subunits"/>
    <property type="match status" value="1"/>
</dbReference>
<dbReference type="InterPro" id="IPR012902">
    <property type="entry name" value="N_methyl_site"/>
</dbReference>
<comment type="caution">
    <text evidence="1">The sequence shown here is derived from an EMBL/GenBank/DDBJ whole genome shotgun (WGS) entry which is preliminary data.</text>
</comment>
<proteinExistence type="predicted"/>
<dbReference type="Proteomes" id="UP000315471">
    <property type="component" value="Unassembled WGS sequence"/>
</dbReference>
<dbReference type="EMBL" id="SJPY01000001">
    <property type="protein sequence ID" value="TWU45525.1"/>
    <property type="molecule type" value="Genomic_DNA"/>
</dbReference>
<sequence>MRRMFRRYRNRIMVKAFTLIELLIVLFIMSVLAAIALPTAKGLIEDQKGSRAARSIIAFFDVARSRAIAEGRYVGVRIERLDTATAFGQAASVQLRQLTGVPPYSGDASNAYATLKGSPINQAEFIAADCPLLLLSSQIINGVGPAVAPPIQIGDLLELPGGRMVPISGMAGVSPTASVVLTLQMKQSVLGGANTFPTATRGALNSAGDRVKFRIHRSPVPSSSNTLALPRGTAIDLNYSGVGITGNQFNPVSTTSDIDIIFGPSGSVFAAGGSTPLSMIYLCLGESDGVIPAGEDLYQQDRQGTANLMNLDSVWLMINPNSGKITASPIASVRSASIPTDVADRTDLSYLSDVDPVDIANNDSALADARSLAVQSVQIE</sequence>
<name>A0A5C6EAI1_9BACT</name>
<keyword evidence="2" id="KW-1185">Reference proteome</keyword>
<organism evidence="1 2">
    <name type="scientific">Novipirellula aureliae</name>
    <dbReference type="NCBI Taxonomy" id="2527966"/>
    <lineage>
        <taxon>Bacteria</taxon>
        <taxon>Pseudomonadati</taxon>
        <taxon>Planctomycetota</taxon>
        <taxon>Planctomycetia</taxon>
        <taxon>Pirellulales</taxon>
        <taxon>Pirellulaceae</taxon>
        <taxon>Novipirellula</taxon>
    </lineage>
</organism>
<dbReference type="InterPro" id="IPR045584">
    <property type="entry name" value="Pilin-like"/>
</dbReference>
<dbReference type="Pfam" id="PF07963">
    <property type="entry name" value="N_methyl"/>
    <property type="match status" value="1"/>
</dbReference>
<evidence type="ECO:0000313" key="2">
    <source>
        <dbReference type="Proteomes" id="UP000315471"/>
    </source>
</evidence>
<dbReference type="RefSeq" id="WP_146598211.1">
    <property type="nucleotide sequence ID" value="NZ_SJPY01000001.1"/>
</dbReference>
<dbReference type="Gene3D" id="3.30.700.10">
    <property type="entry name" value="Glycoprotein, Type 4 Pilin"/>
    <property type="match status" value="1"/>
</dbReference>
<accession>A0A5C6EAI1</accession>
<evidence type="ECO:0000313" key="1">
    <source>
        <dbReference type="EMBL" id="TWU45525.1"/>
    </source>
</evidence>
<dbReference type="NCBIfam" id="TIGR02532">
    <property type="entry name" value="IV_pilin_GFxxxE"/>
    <property type="match status" value="1"/>
</dbReference>
<dbReference type="AlphaFoldDB" id="A0A5C6EAI1"/>